<dbReference type="PROSITE" id="PS51781">
    <property type="entry name" value="SH3B"/>
    <property type="match status" value="1"/>
</dbReference>
<dbReference type="SMART" id="SM00287">
    <property type="entry name" value="SH3b"/>
    <property type="match status" value="1"/>
</dbReference>
<dbReference type="EMBL" id="FRBM01000004">
    <property type="protein sequence ID" value="SHL49686.1"/>
    <property type="molecule type" value="Genomic_DNA"/>
</dbReference>
<protein>
    <submittedName>
        <fullName evidence="2">SH3 domain-containing protein</fullName>
    </submittedName>
</protein>
<dbReference type="Pfam" id="PF08239">
    <property type="entry name" value="SH3_3"/>
    <property type="match status" value="1"/>
</dbReference>
<dbReference type="OrthoDB" id="7054664at2"/>
<evidence type="ECO:0000313" key="3">
    <source>
        <dbReference type="Proteomes" id="UP000184069"/>
    </source>
</evidence>
<dbReference type="AlphaFoldDB" id="A0A1M7B480"/>
<dbReference type="Gene3D" id="2.30.30.40">
    <property type="entry name" value="SH3 Domains"/>
    <property type="match status" value="1"/>
</dbReference>
<gene>
    <name evidence="2" type="ORF">SAMN05444407_104227</name>
</gene>
<organism evidence="2 3">
    <name type="scientific">Chryseobacterium contaminans</name>
    <dbReference type="NCBI Taxonomy" id="1423959"/>
    <lineage>
        <taxon>Bacteria</taxon>
        <taxon>Pseudomonadati</taxon>
        <taxon>Bacteroidota</taxon>
        <taxon>Flavobacteriia</taxon>
        <taxon>Flavobacteriales</taxon>
        <taxon>Weeksellaceae</taxon>
        <taxon>Chryseobacterium group</taxon>
        <taxon>Chryseobacterium</taxon>
    </lineage>
</organism>
<evidence type="ECO:0000313" key="2">
    <source>
        <dbReference type="EMBL" id="SHL49686.1"/>
    </source>
</evidence>
<dbReference type="Proteomes" id="UP000184069">
    <property type="component" value="Unassembled WGS sequence"/>
</dbReference>
<proteinExistence type="predicted"/>
<sequence>MMKNISLIFILALFSCNGQESKTKMKKENTMDSKETEIIESYFKNNKFENTKEQFNKINADLLGIKPEKLQDGYNDFLAFNEATNYQISKEGKYIKIGNDILPDLDSVQLNINSNKKLPYFEEILSLNKIIYQNDLTSILNVTSKNPDLATDLVILFNYEKNDSLFNAAVRNIQNWDDIEQSSRLPFVFYNATTNSFKIREKLLVSLKSKDSFLYALTNYLADNMENIIKTNGILHATLEKAIAYLLQLGFIGKKNIDVQSDKSYLLLNNIYISHPELKDSFQKNKYYGYASLEKYSKDYGLLQEDNQEKIYSKIIDSDGYTNLRKDKNASSQILQKIKTDEQIEVLDQSGDWWLVVSKEGKKGYVHKSRIKTE</sequence>
<name>A0A1M7B480_9FLAO</name>
<dbReference type="InterPro" id="IPR003646">
    <property type="entry name" value="SH3-like_bac-type"/>
</dbReference>
<accession>A0A1M7B480</accession>
<reference evidence="2 3" key="1">
    <citation type="submission" date="2016-11" db="EMBL/GenBank/DDBJ databases">
        <authorList>
            <person name="Jaros S."/>
            <person name="Januszkiewicz K."/>
            <person name="Wedrychowicz H."/>
        </authorList>
    </citation>
    <scope>NUCLEOTIDE SEQUENCE [LARGE SCALE GENOMIC DNA]</scope>
    <source>
        <strain evidence="2 3">DSM 27621</strain>
    </source>
</reference>
<dbReference type="PROSITE" id="PS51257">
    <property type="entry name" value="PROKAR_LIPOPROTEIN"/>
    <property type="match status" value="1"/>
</dbReference>
<dbReference type="STRING" id="1423959.SAMN05444407_104227"/>
<evidence type="ECO:0000259" key="1">
    <source>
        <dbReference type="PROSITE" id="PS51781"/>
    </source>
</evidence>
<feature type="domain" description="SH3b" evidence="1">
    <location>
        <begin position="309"/>
        <end position="374"/>
    </location>
</feature>
<dbReference type="RefSeq" id="WP_083188848.1">
    <property type="nucleotide sequence ID" value="NZ_FRBM01000004.1"/>
</dbReference>